<protein>
    <recommendedName>
        <fullName evidence="4">Outer membrane protein beta-barrel domain-containing protein</fullName>
    </recommendedName>
</protein>
<accession>A0A3A1YX70</accession>
<evidence type="ECO:0000313" key="3">
    <source>
        <dbReference type="Proteomes" id="UP000265916"/>
    </source>
</evidence>
<dbReference type="OrthoDB" id="5676356at2"/>
<evidence type="ECO:0000256" key="1">
    <source>
        <dbReference type="SAM" id="SignalP"/>
    </source>
</evidence>
<dbReference type="RefSeq" id="WP_119529995.1">
    <property type="nucleotide sequence ID" value="NZ_JBHSSP010000013.1"/>
</dbReference>
<evidence type="ECO:0000313" key="2">
    <source>
        <dbReference type="EMBL" id="RIY40647.1"/>
    </source>
</evidence>
<dbReference type="EMBL" id="NRJG01000004">
    <property type="protein sequence ID" value="RIY40647.1"/>
    <property type="molecule type" value="Genomic_DNA"/>
</dbReference>
<evidence type="ECO:0008006" key="4">
    <source>
        <dbReference type="Google" id="ProtNLM"/>
    </source>
</evidence>
<keyword evidence="3" id="KW-1185">Reference proteome</keyword>
<dbReference type="Proteomes" id="UP000265916">
    <property type="component" value="Unassembled WGS sequence"/>
</dbReference>
<sequence>MPKIFNFSFLSKLTFLSTAALTTLLATSQTSQAFTFDKWNLHATTFYGTYSHNRGQGLTKFTNSFTSSKNAAYGFSLEFGRLYTFYNTPSLKDTAFRKFVVGAELSYAYLNSSDSQTVVNTETGTTYYKSQAHKNLINLGGFFRYYLWDTVYLKYSLGYNQTFGSESATMTNSEFASHFYKVKTNILTPYTSLGVGYDLDSFTAGLKGTYVFKHGDHAAYYLLTLHIGFNYSF</sequence>
<proteinExistence type="predicted"/>
<gene>
    <name evidence="2" type="ORF">CKF58_00280</name>
</gene>
<feature type="chain" id="PRO_5017309856" description="Outer membrane protein beta-barrel domain-containing protein" evidence="1">
    <location>
        <begin position="34"/>
        <end position="233"/>
    </location>
</feature>
<dbReference type="AlphaFoldDB" id="A0A3A1YX70"/>
<organism evidence="2 3">
    <name type="scientific">Psittacicella hinzii</name>
    <dbReference type="NCBI Taxonomy" id="2028575"/>
    <lineage>
        <taxon>Bacteria</taxon>
        <taxon>Pseudomonadati</taxon>
        <taxon>Pseudomonadota</taxon>
        <taxon>Gammaproteobacteria</taxon>
        <taxon>Pasteurellales</taxon>
        <taxon>Psittacicellaceae</taxon>
        <taxon>Psittacicella</taxon>
    </lineage>
</organism>
<reference evidence="2 3" key="1">
    <citation type="submission" date="2017-08" db="EMBL/GenBank/DDBJ databases">
        <title>Reclassification of Bisgaard taxon 37 and 44.</title>
        <authorList>
            <person name="Christensen H."/>
        </authorList>
    </citation>
    <scope>NUCLEOTIDE SEQUENCE [LARGE SCALE GENOMIC DNA]</scope>
    <source>
        <strain evidence="2 3">111</strain>
    </source>
</reference>
<feature type="signal peptide" evidence="1">
    <location>
        <begin position="1"/>
        <end position="33"/>
    </location>
</feature>
<name>A0A3A1YX70_9GAMM</name>
<keyword evidence="1" id="KW-0732">Signal</keyword>
<comment type="caution">
    <text evidence="2">The sequence shown here is derived from an EMBL/GenBank/DDBJ whole genome shotgun (WGS) entry which is preliminary data.</text>
</comment>